<gene>
    <name evidence="2" type="ORF">HMPREF9233_00998</name>
</gene>
<organism evidence="2 3">
    <name type="scientific">Actinobaculum massiliense ACS-171-V-Col2</name>
    <dbReference type="NCBI Taxonomy" id="883066"/>
    <lineage>
        <taxon>Bacteria</taxon>
        <taxon>Bacillati</taxon>
        <taxon>Actinomycetota</taxon>
        <taxon>Actinomycetes</taxon>
        <taxon>Actinomycetales</taxon>
        <taxon>Actinomycetaceae</taxon>
        <taxon>Actinobaculum</taxon>
    </lineage>
</organism>
<dbReference type="STRING" id="202789.GCA_001457435_01122"/>
<dbReference type="Proteomes" id="UP000009888">
    <property type="component" value="Unassembled WGS sequence"/>
</dbReference>
<dbReference type="EMBL" id="AGWL01000005">
    <property type="protein sequence ID" value="EKU95237.1"/>
    <property type="molecule type" value="Genomic_DNA"/>
</dbReference>
<protein>
    <submittedName>
        <fullName evidence="2">Helicase/secretion neighborhood TadE-like protein</fullName>
    </submittedName>
</protein>
<keyword evidence="2" id="KW-0347">Helicase</keyword>
<keyword evidence="1" id="KW-1133">Transmembrane helix</keyword>
<dbReference type="InterPro" id="IPR021202">
    <property type="entry name" value="Rv3654c-like"/>
</dbReference>
<keyword evidence="2" id="KW-0067">ATP-binding</keyword>
<sequence>MSGLLPVADRSVAGRPAGIESVETRRGIIRDVNERARAEEGAGTVLVLGAIGAVIAGLLLGLGILSGMGIRGEVRAIADISALQVADRVINQALPIEQACDVSRATARLGGADLSSCSLSGEMVTVEAEKKVPLFPVFTLRLQARAGPVDSG</sequence>
<keyword evidence="2" id="KW-0378">Hydrolase</keyword>
<keyword evidence="1" id="KW-0472">Membrane</keyword>
<keyword evidence="1" id="KW-0812">Transmembrane</keyword>
<dbReference type="PATRIC" id="fig|883066.3.peg.1043"/>
<feature type="transmembrane region" description="Helical" evidence="1">
    <location>
        <begin position="45"/>
        <end position="65"/>
    </location>
</feature>
<evidence type="ECO:0000313" key="2">
    <source>
        <dbReference type="EMBL" id="EKU95237.1"/>
    </source>
</evidence>
<reference evidence="2 3" key="1">
    <citation type="submission" date="2012-09" db="EMBL/GenBank/DDBJ databases">
        <title>The Genome Sequence of Actinobaculum massiliae ACS-171-V-COL2.</title>
        <authorList>
            <consortium name="The Broad Institute Genome Sequencing Platform"/>
            <person name="Earl A."/>
            <person name="Ward D."/>
            <person name="Feldgarden M."/>
            <person name="Gevers D."/>
            <person name="Saerens B."/>
            <person name="Vaneechoutte M."/>
            <person name="Walker B."/>
            <person name="Young S.K."/>
            <person name="Zeng Q."/>
            <person name="Gargeya S."/>
            <person name="Fitzgerald M."/>
            <person name="Haas B."/>
            <person name="Abouelleil A."/>
            <person name="Alvarado L."/>
            <person name="Arachchi H.M."/>
            <person name="Berlin A."/>
            <person name="Chapman S.B."/>
            <person name="Goldberg J."/>
            <person name="Griggs A."/>
            <person name="Gujja S."/>
            <person name="Hansen M."/>
            <person name="Howarth C."/>
            <person name="Imamovic A."/>
            <person name="Larimer J."/>
            <person name="McCowen C."/>
            <person name="Montmayeur A."/>
            <person name="Murphy C."/>
            <person name="Neiman D."/>
            <person name="Pearson M."/>
            <person name="Priest M."/>
            <person name="Roberts A."/>
            <person name="Saif S."/>
            <person name="Shea T."/>
            <person name="Sisk P."/>
            <person name="Sykes S."/>
            <person name="Wortman J."/>
            <person name="Nusbaum C."/>
            <person name="Birren B."/>
        </authorList>
    </citation>
    <scope>NUCLEOTIDE SEQUENCE [LARGE SCALE GENOMIC DNA]</scope>
    <source>
        <strain evidence="3">ACS-171-V-Col2</strain>
    </source>
</reference>
<dbReference type="HOGENOM" id="CLU_1718433_0_0_11"/>
<name>K9EW67_9ACTO</name>
<evidence type="ECO:0000313" key="3">
    <source>
        <dbReference type="Proteomes" id="UP000009888"/>
    </source>
</evidence>
<dbReference type="AlphaFoldDB" id="K9EW67"/>
<dbReference type="NCBIfam" id="TIGR03816">
    <property type="entry name" value="tadE_like_DECH"/>
    <property type="match status" value="1"/>
</dbReference>
<keyword evidence="3" id="KW-1185">Reference proteome</keyword>
<evidence type="ECO:0000256" key="1">
    <source>
        <dbReference type="SAM" id="Phobius"/>
    </source>
</evidence>
<comment type="caution">
    <text evidence="2">The sequence shown here is derived from an EMBL/GenBank/DDBJ whole genome shotgun (WGS) entry which is preliminary data.</text>
</comment>
<accession>K9EW67</accession>
<dbReference type="GO" id="GO:0004386">
    <property type="term" value="F:helicase activity"/>
    <property type="evidence" value="ECO:0007669"/>
    <property type="project" value="UniProtKB-KW"/>
</dbReference>
<dbReference type="eggNOG" id="ENOG5033B4F">
    <property type="taxonomic scope" value="Bacteria"/>
</dbReference>
<proteinExistence type="predicted"/>
<dbReference type="RefSeq" id="WP_007001204.1">
    <property type="nucleotide sequence ID" value="NZ_JH992955.1"/>
</dbReference>
<keyword evidence="2" id="KW-0547">Nucleotide-binding</keyword>